<comment type="pathway">
    <text evidence="1 7">Cofactor biosynthesis; tetrahydrofolate biosynthesis; 5,6,7,8-tetrahydrofolate from 7,8-dihydrofolate: step 1/1.</text>
</comment>
<dbReference type="EC" id="1.5.1.3" evidence="3 7"/>
<dbReference type="PANTHER" id="PTHR48069">
    <property type="entry name" value="DIHYDROFOLATE REDUCTASE"/>
    <property type="match status" value="1"/>
</dbReference>
<reference evidence="10 11" key="1">
    <citation type="submission" date="2018-05" db="EMBL/GenBank/DDBJ databases">
        <title>Complete genome sequences of Streptococcus sobrinus.</title>
        <authorList>
            <person name="Sales M."/>
            <person name="Jensen P.A."/>
        </authorList>
    </citation>
    <scope>NUCLEOTIDE SEQUENCE [LARGE SCALE GENOMIC DNA]</scope>
    <source>
        <strain evidence="10 11">SL1</strain>
    </source>
</reference>
<dbReference type="RefSeq" id="WP_002961892.1">
    <property type="nucleotide sequence ID" value="NZ_CP029490.1"/>
</dbReference>
<dbReference type="Pfam" id="PF00186">
    <property type="entry name" value="DHFR_1"/>
    <property type="match status" value="1"/>
</dbReference>
<evidence type="ECO:0000259" key="9">
    <source>
        <dbReference type="PROSITE" id="PS51330"/>
    </source>
</evidence>
<dbReference type="InterPro" id="IPR017925">
    <property type="entry name" value="DHFR_CS"/>
</dbReference>
<dbReference type="SUPFAM" id="SSF53597">
    <property type="entry name" value="Dihydrofolate reductase-like"/>
    <property type="match status" value="1"/>
</dbReference>
<name>A0ABM6W6D6_9STRE</name>
<evidence type="ECO:0000256" key="1">
    <source>
        <dbReference type="ARBA" id="ARBA00004903"/>
    </source>
</evidence>
<comment type="function">
    <text evidence="7">Key enzyme in folate metabolism. Catalyzes an essential reaction for de novo glycine and purine synthesis, and for DNA precursor synthesis.</text>
</comment>
<sequence>MDKVFKAKQIIAIWAQDQAGLIGANQTMPWHLPAELAHFKKTTMGQAILMGRKTFDGMGRRTLPGREILILTHDKTYQVDGVKTVSSPEEALAWFDQQNKDLYIAGGAGVYQAFINNYTGLVKTIIQARFEGDTYFPEMDMAPYQLVSEENHSKDQKNPYDFTIATYQKLSNQ</sequence>
<dbReference type="EMBL" id="CP029490">
    <property type="protein sequence ID" value="AWN20870.1"/>
    <property type="molecule type" value="Genomic_DNA"/>
</dbReference>
<dbReference type="CDD" id="cd00209">
    <property type="entry name" value="DHFR"/>
    <property type="match status" value="1"/>
</dbReference>
<organism evidence="10 11">
    <name type="scientific">Streptococcus sobrinus</name>
    <dbReference type="NCBI Taxonomy" id="1310"/>
    <lineage>
        <taxon>Bacteria</taxon>
        <taxon>Bacillati</taxon>
        <taxon>Bacillota</taxon>
        <taxon>Bacilli</taxon>
        <taxon>Lactobacillales</taxon>
        <taxon>Streptococcaceae</taxon>
        <taxon>Streptococcus</taxon>
    </lineage>
</organism>
<evidence type="ECO:0000256" key="8">
    <source>
        <dbReference type="RuleBase" id="RU004474"/>
    </source>
</evidence>
<dbReference type="Proteomes" id="UP000245369">
    <property type="component" value="Chromosome"/>
</dbReference>
<dbReference type="InterPro" id="IPR012259">
    <property type="entry name" value="DHFR"/>
</dbReference>
<keyword evidence="6 7" id="KW-0560">Oxidoreductase</keyword>
<gene>
    <name evidence="10" type="ORF">DK182_05705</name>
</gene>
<dbReference type="PROSITE" id="PS51330">
    <property type="entry name" value="DHFR_2"/>
    <property type="match status" value="1"/>
</dbReference>
<dbReference type="PROSITE" id="PS00075">
    <property type="entry name" value="DHFR_1"/>
    <property type="match status" value="1"/>
</dbReference>
<evidence type="ECO:0000313" key="11">
    <source>
        <dbReference type="Proteomes" id="UP000245369"/>
    </source>
</evidence>
<dbReference type="InterPro" id="IPR024072">
    <property type="entry name" value="DHFR-like_dom_sf"/>
</dbReference>
<dbReference type="InterPro" id="IPR001796">
    <property type="entry name" value="DHFR_dom"/>
</dbReference>
<evidence type="ECO:0000256" key="7">
    <source>
        <dbReference type="PIRNR" id="PIRNR000194"/>
    </source>
</evidence>
<keyword evidence="11" id="KW-1185">Reference proteome</keyword>
<proteinExistence type="inferred from homology"/>
<evidence type="ECO:0000256" key="5">
    <source>
        <dbReference type="ARBA" id="ARBA00022857"/>
    </source>
</evidence>
<comment type="catalytic activity">
    <reaction evidence="7">
        <text>(6S)-5,6,7,8-tetrahydrofolate + NADP(+) = 7,8-dihydrofolate + NADPH + H(+)</text>
        <dbReference type="Rhea" id="RHEA:15009"/>
        <dbReference type="ChEBI" id="CHEBI:15378"/>
        <dbReference type="ChEBI" id="CHEBI:57451"/>
        <dbReference type="ChEBI" id="CHEBI:57453"/>
        <dbReference type="ChEBI" id="CHEBI:57783"/>
        <dbReference type="ChEBI" id="CHEBI:58349"/>
        <dbReference type="EC" id="1.5.1.3"/>
    </reaction>
</comment>
<evidence type="ECO:0000256" key="2">
    <source>
        <dbReference type="ARBA" id="ARBA00009539"/>
    </source>
</evidence>
<dbReference type="PANTHER" id="PTHR48069:SF3">
    <property type="entry name" value="DIHYDROFOLATE REDUCTASE"/>
    <property type="match status" value="1"/>
</dbReference>
<dbReference type="GeneID" id="93924004"/>
<evidence type="ECO:0000256" key="4">
    <source>
        <dbReference type="ARBA" id="ARBA00022563"/>
    </source>
</evidence>
<evidence type="ECO:0000256" key="3">
    <source>
        <dbReference type="ARBA" id="ARBA00012856"/>
    </source>
</evidence>
<evidence type="ECO:0000313" key="10">
    <source>
        <dbReference type="EMBL" id="AWN20870.1"/>
    </source>
</evidence>
<accession>A0ABM6W6D6</accession>
<feature type="domain" description="DHFR" evidence="9">
    <location>
        <begin position="9"/>
        <end position="169"/>
    </location>
</feature>
<dbReference type="Gene3D" id="3.40.430.10">
    <property type="entry name" value="Dihydrofolate Reductase, subunit A"/>
    <property type="match status" value="1"/>
</dbReference>
<dbReference type="PIRSF" id="PIRSF000194">
    <property type="entry name" value="DHFR"/>
    <property type="match status" value="1"/>
</dbReference>
<evidence type="ECO:0000256" key="6">
    <source>
        <dbReference type="ARBA" id="ARBA00023002"/>
    </source>
</evidence>
<dbReference type="PRINTS" id="PR00070">
    <property type="entry name" value="DHFR"/>
</dbReference>
<keyword evidence="4 7" id="KW-0554">One-carbon metabolism</keyword>
<comment type="similarity">
    <text evidence="2 7 8">Belongs to the dihydrofolate reductase family.</text>
</comment>
<protein>
    <recommendedName>
        <fullName evidence="3 7">Dihydrofolate reductase</fullName>
        <ecNumber evidence="3 7">1.5.1.3</ecNumber>
    </recommendedName>
</protein>
<keyword evidence="5 7" id="KW-0521">NADP</keyword>